<name>A0A1Y2NNN0_STRFR</name>
<proteinExistence type="predicted"/>
<evidence type="ECO:0000256" key="1">
    <source>
        <dbReference type="SAM" id="MobiDB-lite"/>
    </source>
</evidence>
<accession>A0A1Y2NNN0</accession>
<protein>
    <submittedName>
        <fullName evidence="2">Uncharacterized protein</fullName>
    </submittedName>
</protein>
<sequence length="151" mass="15645">MWPLLWQARCGTSGRSAAGTSANGATPSASATVLAPVSSPSSVVTVNPPSGRGRTRTTVRGSTAGTAFRANHSPYAVKNPTGSGTPCSARIPRVAAYAARRYAPAGSDRSEAHGSDFSSMPAGMSRQERISCPWTRTDRPRAAAWAATDRP</sequence>
<gene>
    <name evidence="2" type="ORF">BG846_05236</name>
</gene>
<organism evidence="2 3">
    <name type="scientific">Streptomyces fradiae ATCC 10745 = DSM 40063</name>
    <dbReference type="NCBI Taxonomy" id="1319510"/>
    <lineage>
        <taxon>Bacteria</taxon>
        <taxon>Bacillati</taxon>
        <taxon>Actinomycetota</taxon>
        <taxon>Actinomycetes</taxon>
        <taxon>Kitasatosporales</taxon>
        <taxon>Streptomycetaceae</taxon>
        <taxon>Streptomyces</taxon>
    </lineage>
</organism>
<evidence type="ECO:0000313" key="2">
    <source>
        <dbReference type="EMBL" id="OSY49114.1"/>
    </source>
</evidence>
<dbReference type="Proteomes" id="UP000194318">
    <property type="component" value="Unassembled WGS sequence"/>
</dbReference>
<dbReference type="EMBL" id="MIFZ01000335">
    <property type="protein sequence ID" value="OSY49114.1"/>
    <property type="molecule type" value="Genomic_DNA"/>
</dbReference>
<dbReference type="AlphaFoldDB" id="A0A1Y2NNN0"/>
<feature type="region of interest" description="Disordered" evidence="1">
    <location>
        <begin position="36"/>
        <end position="60"/>
    </location>
</feature>
<reference evidence="2 3" key="1">
    <citation type="submission" date="2016-09" db="EMBL/GenBank/DDBJ databases">
        <title>Streptomyces fradiae DSM40063, a candidate organism with high potential of specific P450 cytochromes.</title>
        <authorList>
            <person name="Grumaz C."/>
            <person name="Vainshtein Y."/>
            <person name="Kirstahler P."/>
            <person name="Sohn K."/>
        </authorList>
    </citation>
    <scope>NUCLEOTIDE SEQUENCE [LARGE SCALE GENOMIC DNA]</scope>
    <source>
        <strain evidence="2 3">DSM 40063</strain>
    </source>
</reference>
<evidence type="ECO:0000313" key="3">
    <source>
        <dbReference type="Proteomes" id="UP000194318"/>
    </source>
</evidence>
<feature type="region of interest" description="Disordered" evidence="1">
    <location>
        <begin position="101"/>
        <end position="151"/>
    </location>
</feature>
<comment type="caution">
    <text evidence="2">The sequence shown here is derived from an EMBL/GenBank/DDBJ whole genome shotgun (WGS) entry which is preliminary data.</text>
</comment>